<name>A0ABS2CW05_9FLAO</name>
<dbReference type="InterPro" id="IPR049804">
    <property type="entry name" value="Choice_anch_L"/>
</dbReference>
<dbReference type="InterPro" id="IPR026341">
    <property type="entry name" value="T9SS_type_B"/>
</dbReference>
<evidence type="ECO:0000256" key="1">
    <source>
        <dbReference type="SAM" id="SignalP"/>
    </source>
</evidence>
<evidence type="ECO:0000313" key="2">
    <source>
        <dbReference type="EMBL" id="MBM6499089.1"/>
    </source>
</evidence>
<dbReference type="RefSeq" id="WP_187657252.1">
    <property type="nucleotide sequence ID" value="NZ_JACSOD020000467.1"/>
</dbReference>
<dbReference type="NCBIfam" id="NF038133">
    <property type="entry name" value="choice_anch_L"/>
    <property type="match status" value="1"/>
</dbReference>
<evidence type="ECO:0000313" key="3">
    <source>
        <dbReference type="Proteomes" id="UP000759529"/>
    </source>
</evidence>
<organism evidence="2 3">
    <name type="scientific">Flavobacterium macrobrachii</name>
    <dbReference type="NCBI Taxonomy" id="591204"/>
    <lineage>
        <taxon>Bacteria</taxon>
        <taxon>Pseudomonadati</taxon>
        <taxon>Bacteroidota</taxon>
        <taxon>Flavobacteriia</taxon>
        <taxon>Flavobacteriales</taxon>
        <taxon>Flavobacteriaceae</taxon>
        <taxon>Flavobacterium</taxon>
    </lineage>
</organism>
<dbReference type="Gene3D" id="2.60.40.10">
    <property type="entry name" value="Immunoglobulins"/>
    <property type="match status" value="1"/>
</dbReference>
<keyword evidence="3" id="KW-1185">Reference proteome</keyword>
<feature type="signal peptide" evidence="1">
    <location>
        <begin position="1"/>
        <end position="18"/>
    </location>
</feature>
<protein>
    <submittedName>
        <fullName evidence="2">T9SS type B sorting domain-containing protein</fullName>
    </submittedName>
</protein>
<feature type="chain" id="PRO_5045087943" evidence="1">
    <location>
        <begin position="19"/>
        <end position="1542"/>
    </location>
</feature>
<dbReference type="NCBIfam" id="TIGR04131">
    <property type="entry name" value="Bac_Flav_CTERM"/>
    <property type="match status" value="1"/>
</dbReference>
<sequence>MKKLLLLFTLLLSAVGLSQPISVSSTSHTVPQLVNNILINSPCVSASNISWKTGTNFSSTNGIGFFQNTNPNFPLQSGVVLSTGNASNAAGPNSTMLNDGTNAWTGDATLEATLAAAGIPMTSSNATVLEFDFTPISTNFSFDFVFASEEYGNFQCQYSDAFAFLLTNLNTGETTNLAVVPNTNDPISVITIRDFLYNSSCPSSNQQFFGRFNGGSNANSSAINFNGQTKVLTASSVLTAGVPYHIKLVIADRLDYQSDSAIFISSNSFNIGQDVLGEDLTIANNTALCVGSQYTIETGLDENAYTFVWKHGEDILVGETEPNLTISQAGTYSVTYQNMLGACSAVTNTITIEYTSQISTLTPYSLYRCNTGASSYTYNLASNTPILLSGLNPSTLVTYHASQSEANSNSNPLPLQYTVSSNTTIFARVQVPSGCFVVKTFQLLTAPAPVANQPNNLIKCETTFGGNTAIFNLINLRSTILGNQSPQIYTVTFHTSQLDATNNNNPISQGTFLNNTTFYQSTDRTIFVRVQNTSDPDCFSLTSFELIVNPLPIVDELEDITVCTEYILPTITNGNYFSAPNGGGTPMFAGDVITETKTIYIFNQPDGPNTCSSSSSFIVTIIDIDNFAPDDVFNCGNYTLPALSKGKYYTQPGGNGTQINAGTVISSTQTIYFFYQTTVEPICTVDDSFTVTISPTIEAGNRPDIFECTSYTLPPLTVGKYFTQSNGNGNEIPAGTVITANQTIYVFATTGGDNPCTDQDIFGVFIGINQPANINQCNGYTLPNLPVGKYYTGPNGTGQIIPAGTVINTNSTIYIYAPTSSGQNNCTENLFFTLTFSQPPVDVLENVSACENYTLPSITNGDYYTGINGTGTMLNAGDIISSTQTIYIFERLNSSCANQSSFTVMINSLPAIDSRADIDICDQYILTQLNVGNYFTEPNGGGTMLPAGTVITSSQRIYIYAVTNTTPQCSKENSFQINVFSTTADQPSNVEVCDSYILPSLSLDNHYYTATGGPNGSGIELAAGSVITSTQNIYVYKEALIRTSFSCSAENMFTVTINHTPVINPISNVNACNSNELPALTVGNYYTGPNGTETMLPVGTAITSPQTIYVYAETGTTPNCQSEKSFYVNVFNVDELPNITTCENYILPNLTIGKYYTGSNGTGTQLFPGQVINQTQTIYIYLEANFLPVCSDESSFIVTIIDTPVANNVALTSRTVCDEDGTNDGITLFDLSSLNSEILGSQIGSEFNIQYFENNADALAQTNAITSTELTSVFVRVSNTLAPNCFDIKPITIIVNKLPEPTPLDGYVCIDNETGNLLKSYTIYSGLSATKHTFVWKNENGEIVGTNTAYTAVSPGIYTIVVTNILTGCSSEVIEVTVQQSEPAEVTYVVEDDFSDSQRIIITATGLGGDYEYQLDNGQFQDSNIFENVTSGIHTITVRDKNECGSTTIQALVINYPKFFTPNGDGYNDTWNIGDLKNQTNAVIMIYDRYGKVLKQIRPNGQGWDGTYNGNQMNSDDYWFTVSYTDEDQQQREFKSHFAMKR</sequence>
<accession>A0ABS2CW05</accession>
<dbReference type="EMBL" id="JACSOD020000467">
    <property type="protein sequence ID" value="MBM6499089.1"/>
    <property type="molecule type" value="Genomic_DNA"/>
</dbReference>
<gene>
    <name evidence="2" type="ORF">H9X54_007215</name>
</gene>
<proteinExistence type="predicted"/>
<dbReference type="Proteomes" id="UP000759529">
    <property type="component" value="Unassembled WGS sequence"/>
</dbReference>
<dbReference type="InterPro" id="IPR013783">
    <property type="entry name" value="Ig-like_fold"/>
</dbReference>
<reference evidence="2 3" key="1">
    <citation type="submission" date="2021-02" db="EMBL/GenBank/DDBJ databases">
        <authorList>
            <person name="Jung H.S."/>
            <person name="Chun B.H."/>
            <person name="Jeon C.O."/>
        </authorList>
    </citation>
    <scope>NUCLEOTIDE SEQUENCE [LARGE SCALE GENOMIC DNA]</scope>
    <source>
        <strain evidence="2 3">LMG 25203</strain>
    </source>
</reference>
<keyword evidence="1" id="KW-0732">Signal</keyword>
<dbReference type="Pfam" id="PF13585">
    <property type="entry name" value="CHU_C"/>
    <property type="match status" value="1"/>
</dbReference>
<comment type="caution">
    <text evidence="2">The sequence shown here is derived from an EMBL/GenBank/DDBJ whole genome shotgun (WGS) entry which is preliminary data.</text>
</comment>